<reference evidence="1 2" key="2">
    <citation type="journal article" date="2021" name="Mar. Drugs">
        <title>A New Micromonospora Strain with Antibiotic Activity Isolated from the Microbiome of a Mid-Atlantic Deep-Sea Sponge.</title>
        <authorList>
            <person name="Back C.R."/>
            <person name="Stennett H.L."/>
            <person name="Williams S.E."/>
            <person name="Wang L."/>
            <person name="Ojeda Gomez J."/>
            <person name="Abdulle O.M."/>
            <person name="Duffy T."/>
            <person name="Neal C."/>
            <person name="Mantell J."/>
            <person name="Jepson M.A."/>
            <person name="Hendry K.R."/>
            <person name="Powell D."/>
            <person name="Stach J.E.M."/>
            <person name="Essex-Lopresti A.E."/>
            <person name="Willis C.L."/>
            <person name="Curnow P."/>
            <person name="Race P.R."/>
        </authorList>
    </citation>
    <scope>NUCLEOTIDE SEQUENCE [LARGE SCALE GENOMIC DNA]</scope>
    <source>
        <strain evidence="1 2">28ISP2-46</strain>
    </source>
</reference>
<gene>
    <name evidence="1" type="ORF">H1D33_09855</name>
</gene>
<dbReference type="RefSeq" id="WP_181571497.1">
    <property type="nucleotide sequence ID" value="NZ_CP059322.2"/>
</dbReference>
<evidence type="ECO:0000313" key="2">
    <source>
        <dbReference type="Proteomes" id="UP000510844"/>
    </source>
</evidence>
<dbReference type="AlphaFoldDB" id="A0A7L6BAV0"/>
<dbReference type="Gene3D" id="3.40.50.300">
    <property type="entry name" value="P-loop containing nucleotide triphosphate hydrolases"/>
    <property type="match status" value="1"/>
</dbReference>
<accession>A0A7L6BAV0</accession>
<dbReference type="KEGG" id="mfeu:H1D33_09855"/>
<dbReference type="Proteomes" id="UP000510844">
    <property type="component" value="Chromosome"/>
</dbReference>
<proteinExistence type="predicted"/>
<evidence type="ECO:0000313" key="1">
    <source>
        <dbReference type="EMBL" id="QLQ39096.1"/>
    </source>
</evidence>
<sequence length="179" mass="19401">MAKVLVTGMSGTGKSTALRALAARGHHAVDTDTDRWSRWVTLPDGTTDWVWHEDAVAALLDGHRTGHLFVAGCKSNQGRLYPRFDQVVLLSAPADVLLARVAARSDNPYGKRAEERAEILRNLAEIEPLLRATATAEIDACAPVEAVVGHLERLASTDVRLSAGQSPHRRHRGGHPLLP</sequence>
<organism evidence="1 2">
    <name type="scientific">Micromonospora robiginosa</name>
    <dbReference type="NCBI Taxonomy" id="2749844"/>
    <lineage>
        <taxon>Bacteria</taxon>
        <taxon>Bacillati</taxon>
        <taxon>Actinomycetota</taxon>
        <taxon>Actinomycetes</taxon>
        <taxon>Micromonosporales</taxon>
        <taxon>Micromonosporaceae</taxon>
        <taxon>Micromonospora</taxon>
    </lineage>
</organism>
<dbReference type="InterPro" id="IPR027417">
    <property type="entry name" value="P-loop_NTPase"/>
</dbReference>
<keyword evidence="2" id="KW-1185">Reference proteome</keyword>
<protein>
    <submittedName>
        <fullName evidence="1">AAA family ATPase</fullName>
    </submittedName>
</protein>
<dbReference type="EMBL" id="CP059322">
    <property type="protein sequence ID" value="QLQ39096.1"/>
    <property type="molecule type" value="Genomic_DNA"/>
</dbReference>
<dbReference type="Pfam" id="PF13238">
    <property type="entry name" value="AAA_18"/>
    <property type="match status" value="1"/>
</dbReference>
<dbReference type="SUPFAM" id="SSF52540">
    <property type="entry name" value="P-loop containing nucleoside triphosphate hydrolases"/>
    <property type="match status" value="1"/>
</dbReference>
<reference evidence="2" key="1">
    <citation type="submission" date="2020-07" db="EMBL/GenBank/DDBJ databases">
        <title>A new Micromonospora strain with potent antibiotic activity isolated from the microbiome of a mid-Atlantic deep-sea sponge.</title>
        <authorList>
            <person name="Back C.R."/>
            <person name="Stennett H.L."/>
            <person name="Williams S.E."/>
            <person name="Wang L."/>
            <person name="Ojeda Gomez J."/>
            <person name="Abdulle O.M."/>
            <person name="Duffy T."/>
            <person name="Hendry K.R."/>
            <person name="Powell D."/>
            <person name="Stach J.E."/>
            <person name="Essex-Lopresti A.E."/>
            <person name="Willis C.L."/>
            <person name="Curnow P."/>
            <person name="Race P.R."/>
        </authorList>
    </citation>
    <scope>NUCLEOTIDE SEQUENCE [LARGE SCALE GENOMIC DNA]</scope>
    <source>
        <strain evidence="2">28ISP2-46</strain>
    </source>
</reference>
<name>A0A7L6BAV0_9ACTN</name>